<keyword evidence="4 9" id="KW-0378">Hydrolase</keyword>
<dbReference type="PANTHER" id="PTHR31118:SF32">
    <property type="entry name" value="KYNURENINE FORMAMIDASE"/>
    <property type="match status" value="1"/>
</dbReference>
<protein>
    <recommendedName>
        <fullName evidence="9">Kynurenine formamidase</fullName>
        <shortName evidence="9">KFA</shortName>
        <shortName evidence="9">KFase</shortName>
        <ecNumber evidence="9">3.5.1.9</ecNumber>
    </recommendedName>
    <alternativeName>
        <fullName evidence="9">Arylformamidase</fullName>
    </alternativeName>
    <alternativeName>
        <fullName evidence="9">N-formylkynurenine formamidase</fullName>
        <shortName evidence="9">FKF</shortName>
    </alternativeName>
</protein>
<comment type="cofactor">
    <cofactor evidence="9">
        <name>Zn(2+)</name>
        <dbReference type="ChEBI" id="CHEBI:29105"/>
    </cofactor>
    <text evidence="9">Binds 2 zinc ions per subunit.</text>
</comment>
<dbReference type="FunFam" id="3.50.30.50:FF:000001">
    <property type="entry name" value="Kynurenine formamidase"/>
    <property type="match status" value="1"/>
</dbReference>
<dbReference type="AlphaFoldDB" id="A0A7Y2H2D3"/>
<evidence type="ECO:0000256" key="5">
    <source>
        <dbReference type="ARBA" id="ARBA00022833"/>
    </source>
</evidence>
<comment type="caution">
    <text evidence="10">The sequence shown here is derived from an EMBL/GenBank/DDBJ whole genome shotgun (WGS) entry which is preliminary data.</text>
</comment>
<evidence type="ECO:0000313" key="10">
    <source>
        <dbReference type="EMBL" id="NNF06593.1"/>
    </source>
</evidence>
<evidence type="ECO:0000256" key="9">
    <source>
        <dbReference type="HAMAP-Rule" id="MF_01969"/>
    </source>
</evidence>
<proteinExistence type="inferred from homology"/>
<dbReference type="SUPFAM" id="SSF102198">
    <property type="entry name" value="Putative cyclase"/>
    <property type="match status" value="1"/>
</dbReference>
<dbReference type="HAMAP" id="MF_01969">
    <property type="entry name" value="KynB"/>
    <property type="match status" value="1"/>
</dbReference>
<feature type="binding site" evidence="9">
    <location>
        <position position="159"/>
    </location>
    <ligand>
        <name>Zn(2+)</name>
        <dbReference type="ChEBI" id="CHEBI:29105"/>
        <label>2</label>
    </ligand>
</feature>
<dbReference type="GO" id="GO:0004328">
    <property type="term" value="F:formamidase activity"/>
    <property type="evidence" value="ECO:0007669"/>
    <property type="project" value="InterPro"/>
</dbReference>
<dbReference type="InterPro" id="IPR037175">
    <property type="entry name" value="KFase_sf"/>
</dbReference>
<name>A0A7Y2H2D3_UNCEI</name>
<keyword evidence="5 9" id="KW-0862">Zinc</keyword>
<dbReference type="InterPro" id="IPR007325">
    <property type="entry name" value="KFase/CYL"/>
</dbReference>
<comment type="catalytic activity">
    <reaction evidence="7 9">
        <text>N-formyl-L-kynurenine + H2O = L-kynurenine + formate + H(+)</text>
        <dbReference type="Rhea" id="RHEA:13009"/>
        <dbReference type="ChEBI" id="CHEBI:15377"/>
        <dbReference type="ChEBI" id="CHEBI:15378"/>
        <dbReference type="ChEBI" id="CHEBI:15740"/>
        <dbReference type="ChEBI" id="CHEBI:57959"/>
        <dbReference type="ChEBI" id="CHEBI:58629"/>
        <dbReference type="EC" id="3.5.1.9"/>
    </reaction>
</comment>
<dbReference type="EMBL" id="JABDJR010000294">
    <property type="protein sequence ID" value="NNF06593.1"/>
    <property type="molecule type" value="Genomic_DNA"/>
</dbReference>
<feature type="binding site" evidence="9">
    <location>
        <position position="171"/>
    </location>
    <ligand>
        <name>Zn(2+)</name>
        <dbReference type="ChEBI" id="CHEBI:29105"/>
        <label>2</label>
    </ligand>
</feature>
<feature type="binding site" evidence="9">
    <location>
        <position position="54"/>
    </location>
    <ligand>
        <name>Zn(2+)</name>
        <dbReference type="ChEBI" id="CHEBI:29105"/>
        <label>2</label>
    </ligand>
</feature>
<feature type="binding site" evidence="9">
    <location>
        <position position="18"/>
    </location>
    <ligand>
        <name>substrate</name>
    </ligand>
</feature>
<evidence type="ECO:0000256" key="1">
    <source>
        <dbReference type="ARBA" id="ARBA00002204"/>
    </source>
</evidence>
<feature type="active site" description="Proton donor/acceptor" evidence="9">
    <location>
        <position position="58"/>
    </location>
</feature>
<evidence type="ECO:0000256" key="4">
    <source>
        <dbReference type="ARBA" id="ARBA00022801"/>
    </source>
</evidence>
<gene>
    <name evidence="9 10" type="primary">kynB</name>
    <name evidence="10" type="ORF">HKN21_07520</name>
</gene>
<dbReference type="InterPro" id="IPR017484">
    <property type="entry name" value="Kynurenine_formamidase_bac"/>
</dbReference>
<evidence type="ECO:0000256" key="7">
    <source>
        <dbReference type="ARBA" id="ARBA00048496"/>
    </source>
</evidence>
<keyword evidence="3 9" id="KW-0479">Metal-binding</keyword>
<feature type="binding site" evidence="9">
    <location>
        <position position="171"/>
    </location>
    <ligand>
        <name>Zn(2+)</name>
        <dbReference type="ChEBI" id="CHEBI:29105"/>
        <label>1</label>
    </ligand>
</feature>
<dbReference type="Proteomes" id="UP000547674">
    <property type="component" value="Unassembled WGS sequence"/>
</dbReference>
<dbReference type="Gene3D" id="3.50.30.50">
    <property type="entry name" value="Putative cyclase"/>
    <property type="match status" value="1"/>
</dbReference>
<dbReference type="NCBIfam" id="TIGR03035">
    <property type="entry name" value="trp_arylform"/>
    <property type="match status" value="1"/>
</dbReference>
<comment type="subunit">
    <text evidence="2 9">Homodimer.</text>
</comment>
<evidence type="ECO:0000256" key="8">
    <source>
        <dbReference type="ARBA" id="ARBA00060547"/>
    </source>
</evidence>
<dbReference type="GO" id="GO:0019441">
    <property type="term" value="P:L-tryptophan catabolic process to kynurenine"/>
    <property type="evidence" value="ECO:0007669"/>
    <property type="project" value="UniProtKB-UniRule"/>
</dbReference>
<sequence length="209" mass="22999">MTKIIDISPVVGGDIQVWPGDTPYKHEWLTRMEDGASCNLSSVTSTPHVGAHADGPLHFSVDGKSIGEVELEPYVGPCRVIDLTGVRTIDRDAMFGIETYGVERLLFKTGTFPDHLSWDHDFAHFDPALLKDLGKMGIKLVGIDTPSVDAFDSTTLPSHHMLLEMEMRNLEGLDLSEVEEGDYELIALPLRLMGVDSSPVRAILRTQGK</sequence>
<keyword evidence="6 9" id="KW-0823">Tryptophan catabolism</keyword>
<dbReference type="EC" id="3.5.1.9" evidence="9"/>
<comment type="similarity">
    <text evidence="9">Belongs to the Cyclase 1 superfamily. KynB family.</text>
</comment>
<evidence type="ECO:0000256" key="3">
    <source>
        <dbReference type="ARBA" id="ARBA00022723"/>
    </source>
</evidence>
<dbReference type="Pfam" id="PF04199">
    <property type="entry name" value="Cyclase"/>
    <property type="match status" value="1"/>
</dbReference>
<dbReference type="UniPathway" id="UPA00333">
    <property type="reaction ID" value="UER00454"/>
</dbReference>
<comment type="pathway">
    <text evidence="8 9">Amino-acid degradation; L-tryptophan degradation via kynurenine pathway; L-kynurenine from L-tryptophan: step 2/2.</text>
</comment>
<evidence type="ECO:0000313" key="11">
    <source>
        <dbReference type="Proteomes" id="UP000547674"/>
    </source>
</evidence>
<feature type="binding site" evidence="9">
    <location>
        <position position="48"/>
    </location>
    <ligand>
        <name>Zn(2+)</name>
        <dbReference type="ChEBI" id="CHEBI:29105"/>
        <label>1</label>
    </ligand>
</feature>
<reference evidence="10 11" key="1">
    <citation type="submission" date="2020-03" db="EMBL/GenBank/DDBJ databases">
        <title>Metabolic flexibility allows generalist bacteria to become dominant in a frequently disturbed ecosystem.</title>
        <authorList>
            <person name="Chen Y.-J."/>
            <person name="Leung P.M."/>
            <person name="Bay S.K."/>
            <person name="Hugenholtz P."/>
            <person name="Kessler A.J."/>
            <person name="Shelley G."/>
            <person name="Waite D.W."/>
            <person name="Cook P.L."/>
            <person name="Greening C."/>
        </authorList>
    </citation>
    <scope>NUCLEOTIDE SEQUENCE [LARGE SCALE GENOMIC DNA]</scope>
    <source>
        <strain evidence="10">SS_bin_28</strain>
    </source>
</reference>
<dbReference type="PANTHER" id="PTHR31118">
    <property type="entry name" value="CYCLASE-LIKE PROTEIN 2"/>
    <property type="match status" value="1"/>
</dbReference>
<evidence type="ECO:0000256" key="2">
    <source>
        <dbReference type="ARBA" id="ARBA00011738"/>
    </source>
</evidence>
<feature type="binding site" evidence="9">
    <location>
        <position position="52"/>
    </location>
    <ligand>
        <name>Zn(2+)</name>
        <dbReference type="ChEBI" id="CHEBI:29105"/>
        <label>1</label>
    </ligand>
</feature>
<evidence type="ECO:0000256" key="6">
    <source>
        <dbReference type="ARBA" id="ARBA00023079"/>
    </source>
</evidence>
<organism evidence="10 11">
    <name type="scientific">Eiseniibacteriota bacterium</name>
    <dbReference type="NCBI Taxonomy" id="2212470"/>
    <lineage>
        <taxon>Bacteria</taxon>
        <taxon>Candidatus Eiseniibacteriota</taxon>
    </lineage>
</organism>
<feature type="binding site" evidence="9">
    <location>
        <position position="54"/>
    </location>
    <ligand>
        <name>Zn(2+)</name>
        <dbReference type="ChEBI" id="CHEBI:29105"/>
        <label>1</label>
    </ligand>
</feature>
<comment type="function">
    <text evidence="1 9">Catalyzes the hydrolysis of N-formyl-L-kynurenine to L-kynurenine, the second step in the kynurenine pathway of tryptophan degradation.</text>
</comment>
<dbReference type="GO" id="GO:0004061">
    <property type="term" value="F:arylformamidase activity"/>
    <property type="evidence" value="ECO:0007669"/>
    <property type="project" value="UniProtKB-UniRule"/>
</dbReference>
<accession>A0A7Y2H2D3</accession>
<dbReference type="GO" id="GO:0008270">
    <property type="term" value="F:zinc ion binding"/>
    <property type="evidence" value="ECO:0007669"/>
    <property type="project" value="UniProtKB-UniRule"/>
</dbReference>